<evidence type="ECO:0000256" key="1">
    <source>
        <dbReference type="SAM" id="SignalP"/>
    </source>
</evidence>
<keyword evidence="3" id="KW-1185">Reference proteome</keyword>
<accession>A0A2B7Y961</accession>
<sequence>MLVQGSSMLRVFLLFFAFIASASAFAAANSGDLAEGQEVFSPTVKPSQAKGGSAGGVSPLALFARQSCETGYKYCSGAGCCTKLSKCCGNSCTPIGGECCSNGLSCDTGDKCCGSGCMDGITSQCCGDGTYCPMKQGSCHKDNGRWKCRSFGSGSSRDAAGYNGPDAKVLGGILLTGFGAVNLLY</sequence>
<name>A0A2B7Y961_POLH7</name>
<dbReference type="OrthoDB" id="5152093at2759"/>
<organism evidence="2 3">
    <name type="scientific">Polytolypa hystricis (strain UAMH7299)</name>
    <dbReference type="NCBI Taxonomy" id="1447883"/>
    <lineage>
        <taxon>Eukaryota</taxon>
        <taxon>Fungi</taxon>
        <taxon>Dikarya</taxon>
        <taxon>Ascomycota</taxon>
        <taxon>Pezizomycotina</taxon>
        <taxon>Eurotiomycetes</taxon>
        <taxon>Eurotiomycetidae</taxon>
        <taxon>Onygenales</taxon>
        <taxon>Onygenales incertae sedis</taxon>
        <taxon>Polytolypa</taxon>
    </lineage>
</organism>
<evidence type="ECO:0000313" key="3">
    <source>
        <dbReference type="Proteomes" id="UP000224634"/>
    </source>
</evidence>
<comment type="caution">
    <text evidence="2">The sequence shown here is derived from an EMBL/GenBank/DDBJ whole genome shotgun (WGS) entry which is preliminary data.</text>
</comment>
<keyword evidence="1" id="KW-0732">Signal</keyword>
<evidence type="ECO:0000313" key="2">
    <source>
        <dbReference type="EMBL" id="PGH17402.1"/>
    </source>
</evidence>
<dbReference type="AlphaFoldDB" id="A0A2B7Y961"/>
<dbReference type="Proteomes" id="UP000224634">
    <property type="component" value="Unassembled WGS sequence"/>
</dbReference>
<gene>
    <name evidence="2" type="ORF">AJ80_04858</name>
</gene>
<feature type="signal peptide" evidence="1">
    <location>
        <begin position="1"/>
        <end position="24"/>
    </location>
</feature>
<reference evidence="2 3" key="1">
    <citation type="submission" date="2017-10" db="EMBL/GenBank/DDBJ databases">
        <title>Comparative genomics in systemic dimorphic fungi from Ajellomycetaceae.</title>
        <authorList>
            <person name="Munoz J.F."/>
            <person name="Mcewen J.G."/>
            <person name="Clay O.K."/>
            <person name="Cuomo C.A."/>
        </authorList>
    </citation>
    <scope>NUCLEOTIDE SEQUENCE [LARGE SCALE GENOMIC DNA]</scope>
    <source>
        <strain evidence="2 3">UAMH7299</strain>
    </source>
</reference>
<proteinExistence type="predicted"/>
<evidence type="ECO:0008006" key="4">
    <source>
        <dbReference type="Google" id="ProtNLM"/>
    </source>
</evidence>
<feature type="chain" id="PRO_5012337933" description="Granulins domain-containing protein" evidence="1">
    <location>
        <begin position="25"/>
        <end position="185"/>
    </location>
</feature>
<dbReference type="EMBL" id="PDNA01000065">
    <property type="protein sequence ID" value="PGH17402.1"/>
    <property type="molecule type" value="Genomic_DNA"/>
</dbReference>
<protein>
    <recommendedName>
        <fullName evidence="4">Granulins domain-containing protein</fullName>
    </recommendedName>
</protein>